<feature type="repeat" description="Cell wall-binding" evidence="2">
    <location>
        <begin position="500"/>
        <end position="519"/>
    </location>
</feature>
<dbReference type="InterPro" id="IPR018337">
    <property type="entry name" value="Cell_wall/Cho-bd_repeat"/>
</dbReference>
<dbReference type="SUPFAM" id="SSF69360">
    <property type="entry name" value="Cell wall binding repeat"/>
    <property type="match status" value="3"/>
</dbReference>
<dbReference type="Pfam" id="PF19127">
    <property type="entry name" value="Choline_bind_3"/>
    <property type="match status" value="2"/>
</dbReference>
<dbReference type="Gene3D" id="2.10.270.10">
    <property type="entry name" value="Cholin Binding"/>
    <property type="match status" value="7"/>
</dbReference>
<evidence type="ECO:0000256" key="3">
    <source>
        <dbReference type="SAM" id="MobiDB-lite"/>
    </source>
</evidence>
<dbReference type="SUPFAM" id="SSF56601">
    <property type="entry name" value="beta-lactamase/transpeptidase-like"/>
    <property type="match status" value="1"/>
</dbReference>
<protein>
    <recommendedName>
        <fullName evidence="6">N-acetylmuramoyl-L-alanine amidase family protein</fullName>
    </recommendedName>
</protein>
<evidence type="ECO:0008006" key="6">
    <source>
        <dbReference type="Google" id="ProtNLM"/>
    </source>
</evidence>
<accession>A0A369L7T7</accession>
<comment type="caution">
    <text evidence="4">The sequence shown here is derived from an EMBL/GenBank/DDBJ whole genome shotgun (WGS) entry which is preliminary data.</text>
</comment>
<evidence type="ECO:0000313" key="4">
    <source>
        <dbReference type="EMBL" id="RDB54757.1"/>
    </source>
</evidence>
<dbReference type="AlphaFoldDB" id="A0A369L7T7"/>
<reference evidence="4 5" key="1">
    <citation type="journal article" date="2018" name="Elife">
        <title>Discovery and characterization of a prevalent human gut bacterial enzyme sufficient for the inactivation of a family of plant toxins.</title>
        <authorList>
            <person name="Koppel N."/>
            <person name="Bisanz J.E."/>
            <person name="Pandelia M.E."/>
            <person name="Turnbaugh P.J."/>
            <person name="Balskus E.P."/>
        </authorList>
    </citation>
    <scope>NUCLEOTIDE SEQUENCE [LARGE SCALE GENOMIC DNA]</scope>
    <source>
        <strain evidence="5">anaerobia AP69FAA</strain>
    </source>
</reference>
<dbReference type="InterPro" id="IPR012338">
    <property type="entry name" value="Beta-lactam/transpept-like"/>
</dbReference>
<evidence type="ECO:0000256" key="1">
    <source>
        <dbReference type="ARBA" id="ARBA00022737"/>
    </source>
</evidence>
<sequence length="851" mass="93849">MGYTSPAIAEEPIQNSEASPAQVSTVEESSPGVDATAKESPTDKSNKSALSATTIPAADASSSADESGSEAEPAPPAEDVYALVPSESSPHLTWTKNGEPCAASGWKSFEGAWYWFDGSPCAAEARWVSDRGSWYWLGEDGRMAEGTFEAQGSLWHATASGALLTGRGWAWDGAWYRTSPSGALTTGWLWDGAWYWLDPKSGKMAAGWFRDGGGDWYLADGSGRMLTGWQATGGRWYHLAGSGRMDTGWLWDGAWYWLDPESGAMTTWWAQDGAGTWWFLAPDGRLSGNRWVAGAGGSWYWVDASGRMGSGWLPWGGSWYWLDPKTGMMATADWVNDRDTFYWVNADGIMASNNWVLDSEGYWHWANKSGAMASGWLTRGAAKYYLDPKDAKHPMVTGLATIDDKQYSFGPSGEMQTAAWVAIDESGFYSFAGTDGVISSVVRKDANGIIIDSEGNALSGWVELGGTRLYVDPETHQAKTGWLKQDEGYYYLDTSSGSMHTGWTHVNGYWYYLGQDGIMQTGWQSVGNTWYYLSPTSGAMKTGWLSEGGTWYFLNNSGAMATGWIWDNAWYYLRQNGAMATGWIWDGSRWYFLQANGALFKMNDMVWALNSFGFNGLNSFNTSRSISNGAWDELQNAINNYSNMGCTVGFTMIDLTTGAGVAYNADWRHNSASTIKGPYVVALNKLWPWELANSESDMFITLDVSSNFTYANLCNRYGHFPLDYMVSEVGAGGFAWDGDYGYYSSKDLCKMWVDVADYLINGGQNAEWLQHVMGNNSHITSRGALSWTGSTVYAKSGWVNGYVNSHNEGYLVMRGDHPYVVAIMSDNIHENSWCMANLVNAIDRAHSELVW</sequence>
<dbReference type="Proteomes" id="UP000253792">
    <property type="component" value="Unassembled WGS sequence"/>
</dbReference>
<name>A0A369L7T7_9ACTN</name>
<feature type="region of interest" description="Disordered" evidence="3">
    <location>
        <begin position="1"/>
        <end position="77"/>
    </location>
</feature>
<evidence type="ECO:0000313" key="5">
    <source>
        <dbReference type="Proteomes" id="UP000253792"/>
    </source>
</evidence>
<dbReference type="Pfam" id="PF01473">
    <property type="entry name" value="Choline_bind_1"/>
    <property type="match status" value="6"/>
</dbReference>
<feature type="compositionally biased region" description="Low complexity" evidence="3">
    <location>
        <begin position="56"/>
        <end position="72"/>
    </location>
</feature>
<keyword evidence="1" id="KW-0677">Repeat</keyword>
<dbReference type="EMBL" id="PPTP01000007">
    <property type="protein sequence ID" value="RDB54757.1"/>
    <property type="molecule type" value="Genomic_DNA"/>
</dbReference>
<evidence type="ECO:0000256" key="2">
    <source>
        <dbReference type="PROSITE-ProRule" id="PRU00591"/>
    </source>
</evidence>
<organism evidence="4 5">
    <name type="scientific">Senegalimassilia anaerobia</name>
    <dbReference type="NCBI Taxonomy" id="1473216"/>
    <lineage>
        <taxon>Bacteria</taxon>
        <taxon>Bacillati</taxon>
        <taxon>Actinomycetota</taxon>
        <taxon>Coriobacteriia</taxon>
        <taxon>Coriobacteriales</taxon>
        <taxon>Coriobacteriaceae</taxon>
        <taxon>Senegalimassilia</taxon>
    </lineage>
</organism>
<feature type="repeat" description="Cell wall-binding" evidence="2">
    <location>
        <begin position="541"/>
        <end position="560"/>
    </location>
</feature>
<dbReference type="PROSITE" id="PS51170">
    <property type="entry name" value="CW"/>
    <property type="match status" value="2"/>
</dbReference>
<feature type="compositionally biased region" description="Basic and acidic residues" evidence="3">
    <location>
        <begin position="36"/>
        <end position="46"/>
    </location>
</feature>
<proteinExistence type="predicted"/>
<gene>
    <name evidence="4" type="ORF">C1880_07850</name>
</gene>
<feature type="compositionally biased region" description="Polar residues" evidence="3">
    <location>
        <begin position="13"/>
        <end position="28"/>
    </location>
</feature>
<keyword evidence="5" id="KW-1185">Reference proteome</keyword>
<dbReference type="Gene3D" id="3.40.710.10">
    <property type="entry name" value="DD-peptidase/beta-lactamase superfamily"/>
    <property type="match status" value="1"/>
</dbReference>